<dbReference type="RefSeq" id="XP_022461305.1">
    <property type="nucleotide sequence ID" value="XM_022600489.1"/>
</dbReference>
<dbReference type="CDD" id="cd18322">
    <property type="entry name" value="BTB_POZ_SKP1"/>
    <property type="match status" value="1"/>
</dbReference>
<dbReference type="HOGENOM" id="CLU_059252_6_1_1"/>
<accession>W6MSF4</accession>
<dbReference type="STRING" id="1382522.W6MSF4"/>
<dbReference type="PIRSF" id="PIRSF028729">
    <property type="entry name" value="E3_ubiquit_lig_SCF_Skp"/>
    <property type="match status" value="1"/>
</dbReference>
<dbReference type="InterPro" id="IPR016073">
    <property type="entry name" value="Skp1_comp_POZ"/>
</dbReference>
<proteinExistence type="inferred from homology"/>
<dbReference type="GO" id="GO:0006511">
    <property type="term" value="P:ubiquitin-dependent protein catabolic process"/>
    <property type="evidence" value="ECO:0007669"/>
    <property type="project" value="InterPro"/>
</dbReference>
<dbReference type="AlphaFoldDB" id="W6MSF4"/>
<dbReference type="SMART" id="SM00512">
    <property type="entry name" value="Skp1"/>
    <property type="match status" value="1"/>
</dbReference>
<evidence type="ECO:0000256" key="3">
    <source>
        <dbReference type="PIRNR" id="PIRNR028729"/>
    </source>
</evidence>
<reference evidence="7" key="1">
    <citation type="submission" date="2013-12" db="EMBL/GenBank/DDBJ databases">
        <authorList>
            <person name="Genoscope - CEA"/>
        </authorList>
    </citation>
    <scope>NUCLEOTIDE SEQUENCE</scope>
    <source>
        <strain evidence="7">CBS 1993</strain>
    </source>
</reference>
<feature type="compositionally biased region" description="Acidic residues" evidence="4">
    <location>
        <begin position="43"/>
        <end position="57"/>
    </location>
</feature>
<comment type="function">
    <text evidence="3">Essential component of the SCF (SKP1-CUL1-F-box protein) E3 ubiquitin ligase complexes, which mediate the ubiquitination and subsequent proteasomal degradation of target proteins.</text>
</comment>
<protein>
    <recommendedName>
        <fullName evidence="3">E3 ubiquitin ligase complex SCF subunit</fullName>
    </recommendedName>
</protein>
<feature type="domain" description="SKP1 component POZ" evidence="6">
    <location>
        <begin position="6"/>
        <end position="43"/>
    </location>
</feature>
<dbReference type="PANTHER" id="PTHR11165">
    <property type="entry name" value="SKP1"/>
    <property type="match status" value="1"/>
</dbReference>
<evidence type="ECO:0000256" key="2">
    <source>
        <dbReference type="ARBA" id="ARBA00022786"/>
    </source>
</evidence>
<keyword evidence="8" id="KW-1185">Reference proteome</keyword>
<name>W6MSF4_9ASCO</name>
<dbReference type="Gene3D" id="3.30.710.10">
    <property type="entry name" value="Potassium Channel Kv1.1, Chain A"/>
    <property type="match status" value="1"/>
</dbReference>
<dbReference type="InterPro" id="IPR016072">
    <property type="entry name" value="Skp1_comp_dimer"/>
</dbReference>
<organism evidence="7 8">
    <name type="scientific">Kuraishia capsulata CBS 1993</name>
    <dbReference type="NCBI Taxonomy" id="1382522"/>
    <lineage>
        <taxon>Eukaryota</taxon>
        <taxon>Fungi</taxon>
        <taxon>Dikarya</taxon>
        <taxon>Ascomycota</taxon>
        <taxon>Saccharomycotina</taxon>
        <taxon>Pichiomycetes</taxon>
        <taxon>Pichiales</taxon>
        <taxon>Pichiaceae</taxon>
        <taxon>Kuraishia</taxon>
    </lineage>
</organism>
<dbReference type="GO" id="GO:0016567">
    <property type="term" value="P:protein ubiquitination"/>
    <property type="evidence" value="ECO:0007669"/>
    <property type="project" value="UniProtKB-UniPathway"/>
</dbReference>
<comment type="similarity">
    <text evidence="1 3">Belongs to the SKP1 family.</text>
</comment>
<gene>
    <name evidence="7" type="ORF">KUCA_T00005306001</name>
</gene>
<dbReference type="UniPathway" id="UPA00143"/>
<dbReference type="Pfam" id="PF01466">
    <property type="entry name" value="Skp1"/>
    <property type="match status" value="1"/>
</dbReference>
<dbReference type="InterPro" id="IPR011333">
    <property type="entry name" value="SKP1/BTB/POZ_sf"/>
</dbReference>
<dbReference type="EMBL" id="HG793130">
    <property type="protein sequence ID" value="CDK29318.1"/>
    <property type="molecule type" value="Genomic_DNA"/>
</dbReference>
<comment type="pathway">
    <text evidence="3">Protein modification; protein ubiquitination.</text>
</comment>
<comment type="subunit">
    <text evidence="3">Component of the SCF (SKP1-CUL1-F-box protein) E3 ubiquitin ligase complexes.</text>
</comment>
<dbReference type="InterPro" id="IPR001232">
    <property type="entry name" value="SKP1-like"/>
</dbReference>
<dbReference type="FunFam" id="3.30.710.10:FF:000133">
    <property type="entry name" value="Suppressor of kinetochore protein 1"/>
    <property type="match status" value="1"/>
</dbReference>
<sequence length="180" mass="20819">MTQSDMKVVLISSDDERFVVDRKVAEKSLMIKNMLKHVGNNNNDDDSDEEEDDDDQNSEPYEIPISSVRGSVMKHVLDWCEHYKNVDFPTNDDGDLIAEHPVSDWDKEFLTVDQEMLYGIILAANYFNIKPLLDRACQQVANMIKGKSPEEIRKTFNISNDFTAEEEAAIRRENEWAEDR</sequence>
<dbReference type="InterPro" id="IPR036296">
    <property type="entry name" value="SKP1-like_dim_sf"/>
</dbReference>
<dbReference type="SUPFAM" id="SSF54695">
    <property type="entry name" value="POZ domain"/>
    <property type="match status" value="1"/>
</dbReference>
<evidence type="ECO:0000313" key="8">
    <source>
        <dbReference type="Proteomes" id="UP000019384"/>
    </source>
</evidence>
<dbReference type="InterPro" id="IPR016897">
    <property type="entry name" value="SKP1"/>
</dbReference>
<dbReference type="SUPFAM" id="SSF81382">
    <property type="entry name" value="Skp1 dimerisation domain-like"/>
    <property type="match status" value="1"/>
</dbReference>
<evidence type="ECO:0000313" key="7">
    <source>
        <dbReference type="EMBL" id="CDK29318.1"/>
    </source>
</evidence>
<keyword evidence="2 3" id="KW-0833">Ubl conjugation pathway</keyword>
<dbReference type="GeneID" id="34522693"/>
<evidence type="ECO:0000259" key="6">
    <source>
        <dbReference type="Pfam" id="PF03931"/>
    </source>
</evidence>
<evidence type="ECO:0000256" key="1">
    <source>
        <dbReference type="ARBA" id="ARBA00009993"/>
    </source>
</evidence>
<evidence type="ECO:0000256" key="4">
    <source>
        <dbReference type="SAM" id="MobiDB-lite"/>
    </source>
</evidence>
<feature type="domain" description="SKP1 component dimerisation" evidence="5">
    <location>
        <begin position="130"/>
        <end position="177"/>
    </location>
</feature>
<reference evidence="7" key="2">
    <citation type="submission" date="2014-02" db="EMBL/GenBank/DDBJ databases">
        <title>Complete DNA sequence of /Kuraishia capsulata/ illustrates novel genomic features among budding yeasts (/Saccharomycotina/).</title>
        <authorList>
            <person name="Morales L."/>
            <person name="Noel B."/>
            <person name="Porcel B."/>
            <person name="Marcet-Houben M."/>
            <person name="Hullo M-F."/>
            <person name="Sacerdot C."/>
            <person name="Tekaia F."/>
            <person name="Leh-Louis V."/>
            <person name="Despons L."/>
            <person name="Khanna V."/>
            <person name="Aury J-M."/>
            <person name="Barbe V."/>
            <person name="Couloux A."/>
            <person name="Labadie K."/>
            <person name="Pelletier E."/>
            <person name="Souciet J-L."/>
            <person name="Boekhout T."/>
            <person name="Gabaldon T."/>
            <person name="Wincker P."/>
            <person name="Dujon B."/>
        </authorList>
    </citation>
    <scope>NUCLEOTIDE SEQUENCE</scope>
    <source>
        <strain evidence="7">CBS 1993</strain>
    </source>
</reference>
<evidence type="ECO:0000259" key="5">
    <source>
        <dbReference type="Pfam" id="PF01466"/>
    </source>
</evidence>
<dbReference type="OrthoDB" id="2342932at2759"/>
<dbReference type="Proteomes" id="UP000019384">
    <property type="component" value="Unassembled WGS sequence"/>
</dbReference>
<dbReference type="Pfam" id="PF03931">
    <property type="entry name" value="Skp1_POZ"/>
    <property type="match status" value="1"/>
</dbReference>
<feature type="region of interest" description="Disordered" evidence="4">
    <location>
        <begin position="36"/>
        <end position="64"/>
    </location>
</feature>